<dbReference type="EMBL" id="JAGPXD010000002">
    <property type="protein sequence ID" value="KAH7367516.1"/>
    <property type="molecule type" value="Genomic_DNA"/>
</dbReference>
<dbReference type="AlphaFoldDB" id="A0A8K0X727"/>
<evidence type="ECO:0000256" key="1">
    <source>
        <dbReference type="SAM" id="MobiDB-lite"/>
    </source>
</evidence>
<comment type="caution">
    <text evidence="2">The sequence shown here is derived from an EMBL/GenBank/DDBJ whole genome shotgun (WGS) entry which is preliminary data.</text>
</comment>
<keyword evidence="3" id="KW-1185">Reference proteome</keyword>
<feature type="compositionally biased region" description="Basic residues" evidence="1">
    <location>
        <begin position="78"/>
        <end position="88"/>
    </location>
</feature>
<name>A0A8K0X727_9PEZI</name>
<accession>A0A8K0X727</accession>
<evidence type="ECO:0000313" key="3">
    <source>
        <dbReference type="Proteomes" id="UP000813385"/>
    </source>
</evidence>
<reference evidence="2" key="1">
    <citation type="journal article" date="2021" name="Nat. Commun.">
        <title>Genetic determinants of endophytism in the Arabidopsis root mycobiome.</title>
        <authorList>
            <person name="Mesny F."/>
            <person name="Miyauchi S."/>
            <person name="Thiergart T."/>
            <person name="Pickel B."/>
            <person name="Atanasova L."/>
            <person name="Karlsson M."/>
            <person name="Huettel B."/>
            <person name="Barry K.W."/>
            <person name="Haridas S."/>
            <person name="Chen C."/>
            <person name="Bauer D."/>
            <person name="Andreopoulos W."/>
            <person name="Pangilinan J."/>
            <person name="LaButti K."/>
            <person name="Riley R."/>
            <person name="Lipzen A."/>
            <person name="Clum A."/>
            <person name="Drula E."/>
            <person name="Henrissat B."/>
            <person name="Kohler A."/>
            <person name="Grigoriev I.V."/>
            <person name="Martin F.M."/>
            <person name="Hacquard S."/>
        </authorList>
    </citation>
    <scope>NUCLEOTIDE SEQUENCE</scope>
    <source>
        <strain evidence="2">MPI-CAGE-AT-0016</strain>
    </source>
</reference>
<organism evidence="2 3">
    <name type="scientific">Plectosphaerella cucumerina</name>
    <dbReference type="NCBI Taxonomy" id="40658"/>
    <lineage>
        <taxon>Eukaryota</taxon>
        <taxon>Fungi</taxon>
        <taxon>Dikarya</taxon>
        <taxon>Ascomycota</taxon>
        <taxon>Pezizomycotina</taxon>
        <taxon>Sordariomycetes</taxon>
        <taxon>Hypocreomycetidae</taxon>
        <taxon>Glomerellales</taxon>
        <taxon>Plectosphaerellaceae</taxon>
        <taxon>Plectosphaerella</taxon>
    </lineage>
</organism>
<dbReference type="Proteomes" id="UP000813385">
    <property type="component" value="Unassembled WGS sequence"/>
</dbReference>
<proteinExistence type="predicted"/>
<protein>
    <submittedName>
        <fullName evidence="2">Uncharacterized protein</fullName>
    </submittedName>
</protein>
<evidence type="ECO:0000313" key="2">
    <source>
        <dbReference type="EMBL" id="KAH7367516.1"/>
    </source>
</evidence>
<gene>
    <name evidence="2" type="ORF">B0T11DRAFT_54510</name>
</gene>
<sequence>MKKRCRRAVRKVSVATACRLTTDVLALWLCSQRTADHMAGMSGLAVIESPRYADETEACGHAESVSRPCHIRKVLPSRRFRGQPHRLATKGSPNSDLHGGMLARPGPDNQPAGENSDASSPRLIPPKYCDPLIGKQCPEEGSGLQFSQDPREGTGTLLEIGSPETGSHDAGPFPSTSRLRRKEDWSA</sequence>
<feature type="region of interest" description="Disordered" evidence="1">
    <location>
        <begin position="78"/>
        <end position="187"/>
    </location>
</feature>